<proteinExistence type="predicted"/>
<dbReference type="AlphaFoldDB" id="A0A0R1ZTK5"/>
<comment type="caution">
    <text evidence="1">The sequence shown here is derived from an EMBL/GenBank/DDBJ whole genome shotgun (WGS) entry which is preliminary data.</text>
</comment>
<protein>
    <recommendedName>
        <fullName evidence="3">PIN domain-containing protein</fullName>
    </recommendedName>
</protein>
<dbReference type="EMBL" id="AYYO01000037">
    <property type="protein sequence ID" value="KRM55049.1"/>
    <property type="molecule type" value="Genomic_DNA"/>
</dbReference>
<reference evidence="1 2" key="1">
    <citation type="journal article" date="2015" name="Genome Announc.">
        <title>Expanding the biotechnology potential of lactobacilli through comparative genomics of 213 strains and associated genera.</title>
        <authorList>
            <person name="Sun Z."/>
            <person name="Harris H.M."/>
            <person name="McCann A."/>
            <person name="Guo C."/>
            <person name="Argimon S."/>
            <person name="Zhang W."/>
            <person name="Yang X."/>
            <person name="Jeffery I.B."/>
            <person name="Cooney J.C."/>
            <person name="Kagawa T.F."/>
            <person name="Liu W."/>
            <person name="Song Y."/>
            <person name="Salvetti E."/>
            <person name="Wrobel A."/>
            <person name="Rasinkangas P."/>
            <person name="Parkhill J."/>
            <person name="Rea M.C."/>
            <person name="O'Sullivan O."/>
            <person name="Ritari J."/>
            <person name="Douillard F.P."/>
            <person name="Paul Ross R."/>
            <person name="Yang R."/>
            <person name="Briner A.E."/>
            <person name="Felis G.E."/>
            <person name="de Vos W.M."/>
            <person name="Barrangou R."/>
            <person name="Klaenhammer T.R."/>
            <person name="Caufield P.W."/>
            <person name="Cui Y."/>
            <person name="Zhang H."/>
            <person name="O'Toole P.W."/>
        </authorList>
    </citation>
    <scope>NUCLEOTIDE SEQUENCE [LARGE SCALE GENOMIC DNA]</scope>
    <source>
        <strain evidence="1 2">DSM 20505</strain>
    </source>
</reference>
<evidence type="ECO:0008006" key="3">
    <source>
        <dbReference type="Google" id="ProtNLM"/>
    </source>
</evidence>
<keyword evidence="2" id="KW-1185">Reference proteome</keyword>
<gene>
    <name evidence="1" type="ORF">FC18_GL001757</name>
</gene>
<organism evidence="1 2">
    <name type="scientific">Lacticaseibacillus sharpeae JCM 1186 = DSM 20505</name>
    <dbReference type="NCBI Taxonomy" id="1291052"/>
    <lineage>
        <taxon>Bacteria</taxon>
        <taxon>Bacillati</taxon>
        <taxon>Bacillota</taxon>
        <taxon>Bacilli</taxon>
        <taxon>Lactobacillales</taxon>
        <taxon>Lactobacillaceae</taxon>
        <taxon>Lacticaseibacillus</taxon>
    </lineage>
</organism>
<accession>A0A0R1ZTK5</accession>
<dbReference type="RefSeq" id="WP_054678121.1">
    <property type="nucleotide sequence ID" value="NZ_AYYO01000037.1"/>
</dbReference>
<name>A0A0R1ZTK5_9LACO</name>
<evidence type="ECO:0000313" key="2">
    <source>
        <dbReference type="Proteomes" id="UP000051679"/>
    </source>
</evidence>
<sequence length="129" mass="14755">MYTIDQCPTKVLNWKKITKKWLKRVRKSDAINFFDLNELIIIQQHATKKQRVRIDTLAITKFAQNSRLVDTNPPSYTHDMLAAAIAWLKPISENREVSEAIRLEAGQCLKANANLAILNSPEVAKLQEP</sequence>
<evidence type="ECO:0000313" key="1">
    <source>
        <dbReference type="EMBL" id="KRM55049.1"/>
    </source>
</evidence>
<dbReference type="Proteomes" id="UP000051679">
    <property type="component" value="Unassembled WGS sequence"/>
</dbReference>
<dbReference type="PATRIC" id="fig|1291052.5.peg.1798"/>